<dbReference type="InterPro" id="IPR027417">
    <property type="entry name" value="P-loop_NTPase"/>
</dbReference>
<feature type="region of interest" description="Disordered" evidence="1">
    <location>
        <begin position="222"/>
        <end position="242"/>
    </location>
</feature>
<accession>A0A1V0BGM8</accession>
<dbReference type="AlphaFoldDB" id="A0A1V0BGM8"/>
<evidence type="ECO:0000256" key="1">
    <source>
        <dbReference type="SAM" id="MobiDB-lite"/>
    </source>
</evidence>
<reference evidence="2 3" key="1">
    <citation type="submission" date="2017-03" db="EMBL/GenBank/DDBJ databases">
        <title>Rapid Whole Genome Sequencing of Comamonas kerstersii Causing Continuous ambulatory Peritoneal Dialysis-Associated Peritonitis.</title>
        <authorList>
            <person name="Zheng B."/>
        </authorList>
    </citation>
    <scope>NUCLEOTIDE SEQUENCE [LARGE SCALE GENOMIC DNA]</scope>
    <source>
        <strain evidence="2 3">8943</strain>
    </source>
</reference>
<gene>
    <name evidence="2" type="ORF">B5M06_13360</name>
</gene>
<dbReference type="SUPFAM" id="SSF52540">
    <property type="entry name" value="P-loop containing nucleoside triphosphate hydrolases"/>
    <property type="match status" value="1"/>
</dbReference>
<protein>
    <recommendedName>
        <fullName evidence="4">Deoxynucleotide monophosphate kinase</fullName>
    </recommendedName>
</protein>
<organism evidence="2 3">
    <name type="scientific">Comamonas kerstersii</name>
    <dbReference type="NCBI Taxonomy" id="225992"/>
    <lineage>
        <taxon>Bacteria</taxon>
        <taxon>Pseudomonadati</taxon>
        <taxon>Pseudomonadota</taxon>
        <taxon>Betaproteobacteria</taxon>
        <taxon>Burkholderiales</taxon>
        <taxon>Comamonadaceae</taxon>
        <taxon>Comamonas</taxon>
    </lineage>
</organism>
<dbReference type="OrthoDB" id="5401711at2"/>
<name>A0A1V0BGM8_9BURK</name>
<dbReference type="EMBL" id="CP020121">
    <property type="protein sequence ID" value="AQZ99095.1"/>
    <property type="molecule type" value="Genomic_DNA"/>
</dbReference>
<dbReference type="RefSeq" id="WP_054065247.1">
    <property type="nucleotide sequence ID" value="NZ_CP020121.1"/>
</dbReference>
<proteinExistence type="predicted"/>
<dbReference type="Proteomes" id="UP000242792">
    <property type="component" value="Chromosome"/>
</dbReference>
<evidence type="ECO:0000313" key="3">
    <source>
        <dbReference type="Proteomes" id="UP000242792"/>
    </source>
</evidence>
<dbReference type="Gene3D" id="3.40.50.300">
    <property type="entry name" value="P-loop containing nucleotide triphosphate hydrolases"/>
    <property type="match status" value="1"/>
</dbReference>
<feature type="compositionally biased region" description="Polar residues" evidence="1">
    <location>
        <begin position="233"/>
        <end position="242"/>
    </location>
</feature>
<evidence type="ECO:0008006" key="4">
    <source>
        <dbReference type="Google" id="ProtNLM"/>
    </source>
</evidence>
<sequence length="242" mass="26973">MHQTHKLTPVLLGITGLANAGKDTLAQLLATHCGARTMAFSDGIYAEVAEAFDCTITDLALRNTKEQPQPWLALVHCRDVAFVQRIQDHCAAQGHALDLMAARSPRTILEWWGTEYRRHQNPAYWVNTVRQRIQRLRSVGCKMPIVISDVRKPDEAAMLRELGGHLWRITRPGSEVQTGHATSTTGQEFAPDLTLINCHDIAHLQGLALVHWGELVQKAHTNKPRHRVVEAASSDSIGEQLH</sequence>
<dbReference type="KEGG" id="cke:B5M06_13360"/>
<evidence type="ECO:0000313" key="2">
    <source>
        <dbReference type="EMBL" id="AQZ99095.1"/>
    </source>
</evidence>
<dbReference type="GeneID" id="83040307"/>